<keyword evidence="4" id="KW-1185">Reference proteome</keyword>
<dbReference type="RefSeq" id="XP_005845062.1">
    <property type="nucleotide sequence ID" value="XM_005845000.1"/>
</dbReference>
<dbReference type="PROSITE" id="PS51808">
    <property type="entry name" value="CHCH"/>
    <property type="match status" value="1"/>
</dbReference>
<protein>
    <recommendedName>
        <fullName evidence="2">CHCH domain-containing protein</fullName>
    </recommendedName>
</protein>
<dbReference type="InterPro" id="IPR010625">
    <property type="entry name" value="CHCH"/>
</dbReference>
<dbReference type="KEGG" id="cvr:CHLNCDRAFT_137348"/>
<dbReference type="AlphaFoldDB" id="E1ZM82"/>
<keyword evidence="1" id="KW-1015">Disulfide bond</keyword>
<dbReference type="InParanoid" id="E1ZM82"/>
<dbReference type="Proteomes" id="UP000008141">
    <property type="component" value="Unassembled WGS sequence"/>
</dbReference>
<dbReference type="OrthoDB" id="9971592at2759"/>
<name>E1ZM82_CHLVA</name>
<evidence type="ECO:0000259" key="2">
    <source>
        <dbReference type="Pfam" id="PF06747"/>
    </source>
</evidence>
<dbReference type="Pfam" id="PF06747">
    <property type="entry name" value="CHCH"/>
    <property type="match status" value="1"/>
</dbReference>
<dbReference type="SUPFAM" id="SSF47072">
    <property type="entry name" value="Cysteine alpha-hairpin motif"/>
    <property type="match status" value="1"/>
</dbReference>
<evidence type="ECO:0000313" key="4">
    <source>
        <dbReference type="Proteomes" id="UP000008141"/>
    </source>
</evidence>
<organism evidence="4">
    <name type="scientific">Chlorella variabilis</name>
    <name type="common">Green alga</name>
    <dbReference type="NCBI Taxonomy" id="554065"/>
    <lineage>
        <taxon>Eukaryota</taxon>
        <taxon>Viridiplantae</taxon>
        <taxon>Chlorophyta</taxon>
        <taxon>core chlorophytes</taxon>
        <taxon>Trebouxiophyceae</taxon>
        <taxon>Chlorellales</taxon>
        <taxon>Chlorellaceae</taxon>
        <taxon>Chlorella clade</taxon>
        <taxon>Chlorella</taxon>
    </lineage>
</organism>
<sequence>MSQQVGGTTRKISDSSCSEAYANSLKCLDKNKYDKAKCKDAFDAYKKCKKDQASCL</sequence>
<dbReference type="GeneID" id="17352498"/>
<reference evidence="3 4" key="1">
    <citation type="journal article" date="2010" name="Plant Cell">
        <title>The Chlorella variabilis NC64A genome reveals adaptation to photosymbiosis, coevolution with viruses, and cryptic sex.</title>
        <authorList>
            <person name="Blanc G."/>
            <person name="Duncan G."/>
            <person name="Agarkova I."/>
            <person name="Borodovsky M."/>
            <person name="Gurnon J."/>
            <person name="Kuo A."/>
            <person name="Lindquist E."/>
            <person name="Lucas S."/>
            <person name="Pangilinan J."/>
            <person name="Polle J."/>
            <person name="Salamov A."/>
            <person name="Terry A."/>
            <person name="Yamada T."/>
            <person name="Dunigan D.D."/>
            <person name="Grigoriev I.V."/>
            <person name="Claverie J.M."/>
            <person name="Van Etten J.L."/>
        </authorList>
    </citation>
    <scope>NUCLEOTIDE SEQUENCE [LARGE SCALE GENOMIC DNA]</scope>
    <source>
        <strain evidence="3 4">NC64A</strain>
    </source>
</reference>
<evidence type="ECO:0000313" key="3">
    <source>
        <dbReference type="EMBL" id="EFN52960.1"/>
    </source>
</evidence>
<dbReference type="EMBL" id="GL433853">
    <property type="protein sequence ID" value="EFN52960.1"/>
    <property type="molecule type" value="Genomic_DNA"/>
</dbReference>
<evidence type="ECO:0000256" key="1">
    <source>
        <dbReference type="ARBA" id="ARBA00023157"/>
    </source>
</evidence>
<dbReference type="PANTHER" id="PTHR48150">
    <property type="entry name" value="CYTOCHROME C OXIDASE-ASSEMBLY FACTOR COX23, MITOCHONDRIAL"/>
    <property type="match status" value="1"/>
</dbReference>
<gene>
    <name evidence="3" type="ORF">CHLNCDRAFT_137348</name>
</gene>
<dbReference type="PANTHER" id="PTHR48150:SF1">
    <property type="entry name" value="COX19 FAMILY PROTEIN (CHCH MOTIF)"/>
    <property type="match status" value="1"/>
</dbReference>
<accession>E1ZM82</accession>
<feature type="domain" description="CHCH" evidence="2">
    <location>
        <begin position="17"/>
        <end position="50"/>
    </location>
</feature>
<dbReference type="InterPro" id="IPR009069">
    <property type="entry name" value="Cys_alpha_HP_mot_SF"/>
</dbReference>
<proteinExistence type="predicted"/>